<reference evidence="2 3" key="1">
    <citation type="journal article" date="2013" name="Genome Announc.">
        <title>Draft Genome Sequence of a Hexachlorocyclohexane-Degrading Bacterium, Sphingobium baderi Strain LL03T.</title>
        <authorList>
            <person name="Kaur J."/>
            <person name="Verma H."/>
            <person name="Tripathi C."/>
            <person name="Khurana J.P."/>
            <person name="Lal R."/>
        </authorList>
    </citation>
    <scope>NUCLEOTIDE SEQUENCE [LARGE SCALE GENOMIC DNA]</scope>
    <source>
        <strain evidence="2 3">LL03</strain>
    </source>
</reference>
<keyword evidence="1" id="KW-0812">Transmembrane</keyword>
<accession>T0HT15</accession>
<dbReference type="AlphaFoldDB" id="T0HT15"/>
<organism evidence="2 3">
    <name type="scientific">Sphingobium baderi LL03</name>
    <dbReference type="NCBI Taxonomy" id="1114964"/>
    <lineage>
        <taxon>Bacteria</taxon>
        <taxon>Pseudomonadati</taxon>
        <taxon>Pseudomonadota</taxon>
        <taxon>Alphaproteobacteria</taxon>
        <taxon>Sphingomonadales</taxon>
        <taxon>Sphingomonadaceae</taxon>
        <taxon>Sphingobium</taxon>
    </lineage>
</organism>
<feature type="transmembrane region" description="Helical" evidence="1">
    <location>
        <begin position="12"/>
        <end position="30"/>
    </location>
</feature>
<keyword evidence="1" id="KW-1133">Transmembrane helix</keyword>
<gene>
    <name evidence="2" type="ORF">L485_08015</name>
</gene>
<dbReference type="Proteomes" id="UP000015524">
    <property type="component" value="Unassembled WGS sequence"/>
</dbReference>
<name>T0HT15_9SPHN</name>
<dbReference type="EMBL" id="ATIB01000049">
    <property type="protein sequence ID" value="EQB02445.1"/>
    <property type="molecule type" value="Genomic_DNA"/>
</dbReference>
<proteinExistence type="predicted"/>
<evidence type="ECO:0000313" key="3">
    <source>
        <dbReference type="Proteomes" id="UP000015524"/>
    </source>
</evidence>
<evidence type="ECO:0000256" key="1">
    <source>
        <dbReference type="SAM" id="Phobius"/>
    </source>
</evidence>
<keyword evidence="3" id="KW-1185">Reference proteome</keyword>
<evidence type="ECO:0000313" key="2">
    <source>
        <dbReference type="EMBL" id="EQB02445.1"/>
    </source>
</evidence>
<comment type="caution">
    <text evidence="2">The sequence shown here is derived from an EMBL/GenBank/DDBJ whole genome shotgun (WGS) entry which is preliminary data.</text>
</comment>
<sequence length="55" mass="6334">MAGFQAHFIDYIVQLLIFSGAMLLTEFMIVRCRWRGHAVEDEPNARKGVFQLGYS</sequence>
<protein>
    <submittedName>
        <fullName evidence="2">Uncharacterized protein</fullName>
    </submittedName>
</protein>
<keyword evidence="1" id="KW-0472">Membrane</keyword>